<sequence length="223" mass="23656">MGVGSRVVRLTGMTQRSALLTAASTIALVRMVEGALCIAVLAYAYGLRVAAGDSNLFDYFGYFTNQTSLLASVALITTGMFAILGRHVPGWLSTLRGITTACLLVVAVVYNVLVPGAGSAPPWVSVVLHVVFPIAVTLDWALVGDRPPLSWRRLWVVLPYPLIWVGVVLARGAIDGWVPYGFLLPERGLLSLFAHVVGLVGALLAAGALVWAASRLHVPRSIA</sequence>
<feature type="transmembrane region" description="Helical" evidence="1">
    <location>
        <begin position="154"/>
        <end position="174"/>
    </location>
</feature>
<evidence type="ECO:0000256" key="1">
    <source>
        <dbReference type="SAM" id="Phobius"/>
    </source>
</evidence>
<feature type="transmembrane region" description="Helical" evidence="1">
    <location>
        <begin position="20"/>
        <end position="46"/>
    </location>
</feature>
<keyword evidence="1" id="KW-0812">Transmembrane</keyword>
<reference evidence="3" key="1">
    <citation type="journal article" date="2019" name="Int. J. Syst. Evol. Microbiol.">
        <title>The Global Catalogue of Microorganisms (GCM) 10K type strain sequencing project: providing services to taxonomists for standard genome sequencing and annotation.</title>
        <authorList>
            <consortium name="The Broad Institute Genomics Platform"/>
            <consortium name="The Broad Institute Genome Sequencing Center for Infectious Disease"/>
            <person name="Wu L."/>
            <person name="Ma J."/>
        </authorList>
    </citation>
    <scope>NUCLEOTIDE SEQUENCE [LARGE SCALE GENOMIC DNA]</scope>
    <source>
        <strain evidence="3">JCM 14319</strain>
    </source>
</reference>
<evidence type="ECO:0008006" key="4">
    <source>
        <dbReference type="Google" id="ProtNLM"/>
    </source>
</evidence>
<feature type="transmembrane region" description="Helical" evidence="1">
    <location>
        <begin position="97"/>
        <end position="117"/>
    </location>
</feature>
<dbReference type="InterPro" id="IPR049713">
    <property type="entry name" value="Pr6Pr-like"/>
</dbReference>
<evidence type="ECO:0000313" key="2">
    <source>
        <dbReference type="EMBL" id="GAA1768223.1"/>
    </source>
</evidence>
<comment type="caution">
    <text evidence="2">The sequence shown here is derived from an EMBL/GenBank/DDBJ whole genome shotgun (WGS) entry which is preliminary data.</text>
</comment>
<keyword evidence="1" id="KW-1133">Transmembrane helix</keyword>
<proteinExistence type="predicted"/>
<dbReference type="Proteomes" id="UP001500506">
    <property type="component" value="Unassembled WGS sequence"/>
</dbReference>
<dbReference type="EMBL" id="BAAANH010000007">
    <property type="protein sequence ID" value="GAA1768223.1"/>
    <property type="molecule type" value="Genomic_DNA"/>
</dbReference>
<dbReference type="NCBIfam" id="NF038065">
    <property type="entry name" value="Pr6Pr"/>
    <property type="match status" value="1"/>
</dbReference>
<evidence type="ECO:0000313" key="3">
    <source>
        <dbReference type="Proteomes" id="UP001500506"/>
    </source>
</evidence>
<gene>
    <name evidence="2" type="ORF">GCM10009747_31280</name>
</gene>
<feature type="transmembrane region" description="Helical" evidence="1">
    <location>
        <begin position="189"/>
        <end position="213"/>
    </location>
</feature>
<feature type="transmembrane region" description="Helical" evidence="1">
    <location>
        <begin position="66"/>
        <end position="85"/>
    </location>
</feature>
<organism evidence="2 3">
    <name type="scientific">Agromyces humatus</name>
    <dbReference type="NCBI Taxonomy" id="279573"/>
    <lineage>
        <taxon>Bacteria</taxon>
        <taxon>Bacillati</taxon>
        <taxon>Actinomycetota</taxon>
        <taxon>Actinomycetes</taxon>
        <taxon>Micrococcales</taxon>
        <taxon>Microbacteriaceae</taxon>
        <taxon>Agromyces</taxon>
    </lineage>
</organism>
<name>A0ABP4X1N7_9MICO</name>
<protein>
    <recommendedName>
        <fullName evidence="4">Integral membrane protein</fullName>
    </recommendedName>
</protein>
<keyword evidence="3" id="KW-1185">Reference proteome</keyword>
<keyword evidence="1" id="KW-0472">Membrane</keyword>
<feature type="transmembrane region" description="Helical" evidence="1">
    <location>
        <begin position="123"/>
        <end position="142"/>
    </location>
</feature>
<accession>A0ABP4X1N7</accession>